<dbReference type="InterPro" id="IPR004374">
    <property type="entry name" value="PrfB"/>
</dbReference>
<proteinExistence type="inferred from homology"/>
<dbReference type="Pfam" id="PF03462">
    <property type="entry name" value="PCRF"/>
    <property type="match status" value="1"/>
</dbReference>
<gene>
    <name evidence="6 8" type="primary">prfB</name>
    <name evidence="8" type="ORF">O0R46_08715</name>
</gene>
<dbReference type="NCBIfam" id="TIGR00020">
    <property type="entry name" value="prfB"/>
    <property type="match status" value="1"/>
</dbReference>
<evidence type="ECO:0000256" key="1">
    <source>
        <dbReference type="ARBA" id="ARBA00002613"/>
    </source>
</evidence>
<dbReference type="Gene3D" id="1.20.58.410">
    <property type="entry name" value="Release factor"/>
    <property type="match status" value="1"/>
</dbReference>
<evidence type="ECO:0000256" key="2">
    <source>
        <dbReference type="ARBA" id="ARBA00010835"/>
    </source>
</evidence>
<keyword evidence="4 6" id="KW-0488">Methylation</keyword>
<dbReference type="HAMAP" id="MF_00094">
    <property type="entry name" value="Rel_fac_2"/>
    <property type="match status" value="1"/>
</dbReference>
<evidence type="ECO:0000259" key="7">
    <source>
        <dbReference type="PROSITE" id="PS00745"/>
    </source>
</evidence>
<dbReference type="Gene3D" id="3.30.70.1660">
    <property type="match status" value="1"/>
</dbReference>
<comment type="function">
    <text evidence="1 6">Peptide chain release factor 2 directs the termination of translation in response to the peptide chain termination codons UGA and UAA.</text>
</comment>
<evidence type="ECO:0000313" key="9">
    <source>
        <dbReference type="Proteomes" id="UP001164187"/>
    </source>
</evidence>
<dbReference type="SUPFAM" id="SSF75620">
    <property type="entry name" value="Release factor"/>
    <property type="match status" value="1"/>
</dbReference>
<name>A0ABY7JRR3_9FIRM</name>
<comment type="PTM">
    <text evidence="6">Methylated by PrmC. Methylation increases the termination efficiency of RF2.</text>
</comment>
<comment type="subcellular location">
    <subcellularLocation>
        <location evidence="6">Cytoplasm</location>
    </subcellularLocation>
</comment>
<dbReference type="Gene3D" id="3.30.160.20">
    <property type="match status" value="1"/>
</dbReference>
<comment type="similarity">
    <text evidence="2 6">Belongs to the prokaryotic/mitochondrial release factor family.</text>
</comment>
<dbReference type="PANTHER" id="PTHR43116:SF3">
    <property type="entry name" value="CLASS I PEPTIDE CHAIN RELEASE FACTOR"/>
    <property type="match status" value="1"/>
</dbReference>
<evidence type="ECO:0000256" key="6">
    <source>
        <dbReference type="HAMAP-Rule" id="MF_00094"/>
    </source>
</evidence>
<keyword evidence="9" id="KW-1185">Reference proteome</keyword>
<dbReference type="PANTHER" id="PTHR43116">
    <property type="entry name" value="PEPTIDE CHAIN RELEASE FACTOR 2"/>
    <property type="match status" value="1"/>
</dbReference>
<accession>A0ABY7JRR3</accession>
<organism evidence="8 9">
    <name type="scientific">Peptostreptococcus equinus</name>
    <dbReference type="NCBI Taxonomy" id="3003601"/>
    <lineage>
        <taxon>Bacteria</taxon>
        <taxon>Bacillati</taxon>
        <taxon>Bacillota</taxon>
        <taxon>Clostridia</taxon>
        <taxon>Peptostreptococcales</taxon>
        <taxon>Peptostreptococcaceae</taxon>
        <taxon>Peptostreptococcus</taxon>
    </lineage>
</organism>
<sequence>MINIQEYKAEYEIIQIKVEKLGVLFDLDSLKIRKKEIEKQLEEQDFWNDSEKANSILQENKNINNKIEEFDMIQTMVSDMEILIEMSEEVEDTEEECMIEDQLKDTIVKTKEQIEEITINMLFSGQYDSNNAIVSINSGTGGLDAQDWAQMLLRMYIRWSEARGLTVKLLDLISDPAAGIKTATLLIKGENAYGYLKSEKGVHRLVRMSPFDSSGKRHTSFASIDVVPELDDDTEIEINQSDIKIDTYRASGAGGQHVNTTDSAVRITHIPTGVVVQCQNERSQRMNREVAMKMLMAKLVHIKEEENKEKIEDIQGKYTQITWGSQIRSYVFQPYKLVKDHRTNAENTNLDAVMDGKLDNFMYEYLKQNINKENENNKK</sequence>
<evidence type="ECO:0000256" key="5">
    <source>
        <dbReference type="ARBA" id="ARBA00022917"/>
    </source>
</evidence>
<feature type="modified residue" description="N5-methylglutamine" evidence="6">
    <location>
        <position position="256"/>
    </location>
</feature>
<dbReference type="EMBL" id="CP114052">
    <property type="protein sequence ID" value="WAW14670.1"/>
    <property type="molecule type" value="Genomic_DNA"/>
</dbReference>
<feature type="domain" description="Prokaryotic-type class I peptide chain release factors" evidence="7">
    <location>
        <begin position="249"/>
        <end position="265"/>
    </location>
</feature>
<keyword evidence="5 6" id="KW-0648">Protein biosynthesis</keyword>
<dbReference type="RefSeq" id="WP_269311367.1">
    <property type="nucleotide sequence ID" value="NZ_CP114052.1"/>
</dbReference>
<protein>
    <recommendedName>
        <fullName evidence="3 6">Peptide chain release factor 2</fullName>
        <shortName evidence="6">RF-2</shortName>
    </recommendedName>
</protein>
<evidence type="ECO:0000313" key="8">
    <source>
        <dbReference type="EMBL" id="WAW14670.1"/>
    </source>
</evidence>
<dbReference type="PROSITE" id="PS00745">
    <property type="entry name" value="RF_PROK_I"/>
    <property type="match status" value="1"/>
</dbReference>
<keyword evidence="6" id="KW-0963">Cytoplasm</keyword>
<dbReference type="InterPro" id="IPR005139">
    <property type="entry name" value="PCRF"/>
</dbReference>
<dbReference type="Pfam" id="PF00472">
    <property type="entry name" value="RF-1"/>
    <property type="match status" value="1"/>
</dbReference>
<dbReference type="InterPro" id="IPR045853">
    <property type="entry name" value="Pep_chain_release_fac_I_sf"/>
</dbReference>
<reference evidence="8" key="1">
    <citation type="submission" date="2022-12" db="EMBL/GenBank/DDBJ databases">
        <title>Peptostreptococcus.</title>
        <authorList>
            <person name="Lee S.H."/>
        </authorList>
    </citation>
    <scope>NUCLEOTIDE SEQUENCE</scope>
    <source>
        <strain evidence="8">CBA3647</strain>
    </source>
</reference>
<evidence type="ECO:0000256" key="4">
    <source>
        <dbReference type="ARBA" id="ARBA00022481"/>
    </source>
</evidence>
<dbReference type="Proteomes" id="UP001164187">
    <property type="component" value="Chromosome"/>
</dbReference>
<evidence type="ECO:0000256" key="3">
    <source>
        <dbReference type="ARBA" id="ARBA00019192"/>
    </source>
</evidence>
<dbReference type="InterPro" id="IPR000352">
    <property type="entry name" value="Pep_chain_release_fac_I"/>
</dbReference>
<dbReference type="SMART" id="SM00937">
    <property type="entry name" value="PCRF"/>
    <property type="match status" value="1"/>
</dbReference>